<organism evidence="2">
    <name type="scientific">viral metagenome</name>
    <dbReference type="NCBI Taxonomy" id="1070528"/>
    <lineage>
        <taxon>unclassified sequences</taxon>
        <taxon>metagenomes</taxon>
        <taxon>organismal metagenomes</taxon>
    </lineage>
</organism>
<protein>
    <recommendedName>
        <fullName evidence="3">LamG-like jellyroll fold domain-containing protein</fullName>
    </recommendedName>
</protein>
<evidence type="ECO:0008006" key="3">
    <source>
        <dbReference type="Google" id="ProtNLM"/>
    </source>
</evidence>
<dbReference type="InterPro" id="IPR013320">
    <property type="entry name" value="ConA-like_dom_sf"/>
</dbReference>
<feature type="transmembrane region" description="Helical" evidence="1">
    <location>
        <begin position="12"/>
        <end position="33"/>
    </location>
</feature>
<accession>A0A6C0LX20</accession>
<name>A0A6C0LX20_9ZZZZ</name>
<keyword evidence="1" id="KW-0812">Transmembrane</keyword>
<dbReference type="EMBL" id="MN740589">
    <property type="protein sequence ID" value="QHU35396.1"/>
    <property type="molecule type" value="Genomic_DNA"/>
</dbReference>
<dbReference type="Gene3D" id="2.60.120.200">
    <property type="match status" value="1"/>
</dbReference>
<evidence type="ECO:0000313" key="2">
    <source>
        <dbReference type="EMBL" id="QHU35396.1"/>
    </source>
</evidence>
<dbReference type="Pfam" id="PF13385">
    <property type="entry name" value="Laminin_G_3"/>
    <property type="match status" value="1"/>
</dbReference>
<evidence type="ECO:0000256" key="1">
    <source>
        <dbReference type="SAM" id="Phobius"/>
    </source>
</evidence>
<keyword evidence="1" id="KW-0472">Membrane</keyword>
<dbReference type="AlphaFoldDB" id="A0A6C0LX20"/>
<proteinExistence type="predicted"/>
<reference evidence="2" key="1">
    <citation type="journal article" date="2020" name="Nature">
        <title>Giant virus diversity and host interactions through global metagenomics.</title>
        <authorList>
            <person name="Schulz F."/>
            <person name="Roux S."/>
            <person name="Paez-Espino D."/>
            <person name="Jungbluth S."/>
            <person name="Walsh D.A."/>
            <person name="Denef V.J."/>
            <person name="McMahon K.D."/>
            <person name="Konstantinidis K.T."/>
            <person name="Eloe-Fadrosh E.A."/>
            <person name="Kyrpides N.C."/>
            <person name="Woyke T."/>
        </authorList>
    </citation>
    <scope>NUCLEOTIDE SEQUENCE</scope>
    <source>
        <strain evidence="2">GVMAG-S-1017745-26</strain>
    </source>
</reference>
<keyword evidence="1" id="KW-1133">Transmembrane helix</keyword>
<sequence length="341" mass="39699">MYFKKITQNKNFLTIILVICSISLLLLIIKIYLKFQYNINKYMVKSKPIYAKKPYTIPKQLISPNINGYEFTYSLWIYVNDWNYKRGKPKHIFHIGDKDAFKTCPGVWINPSNNDISIKFNNKDNEQRYTDGKIGKVDSGEKCIFPYKWNWEKMGISKPKKITNELKNLGITNISHIPNTIEIQNCETTIDKYSKTGYCVTKTDENSYSKNIGDFGSCNLSTMNLEKNIHLLEDDDICSINNIPLKQWFHLTINIHETTINVYMNGLLYKSCPLENIPKFNKGDLYITQNGGFDGMISQFRIFPKSITHQDIYTIYSRGPNNDNHLMKFPNLNICHLCSKL</sequence>
<dbReference type="SUPFAM" id="SSF49899">
    <property type="entry name" value="Concanavalin A-like lectins/glucanases"/>
    <property type="match status" value="1"/>
</dbReference>